<evidence type="ECO:0000313" key="7">
    <source>
        <dbReference type="EMBL" id="GAA2493383.1"/>
    </source>
</evidence>
<organism evidence="7 8">
    <name type="scientific">Terrabacter carboxydivorans</name>
    <dbReference type="NCBI Taxonomy" id="619730"/>
    <lineage>
        <taxon>Bacteria</taxon>
        <taxon>Bacillati</taxon>
        <taxon>Actinomycetota</taxon>
        <taxon>Actinomycetes</taxon>
        <taxon>Micrococcales</taxon>
        <taxon>Intrasporangiaceae</taxon>
        <taxon>Terrabacter</taxon>
    </lineage>
</organism>
<keyword evidence="8" id="KW-1185">Reference proteome</keyword>
<protein>
    <recommendedName>
        <fullName evidence="6">Methylamine utilisation protein MauE domain-containing protein</fullName>
    </recommendedName>
</protein>
<feature type="domain" description="Methylamine utilisation protein MauE" evidence="6">
    <location>
        <begin position="6"/>
        <end position="133"/>
    </location>
</feature>
<comment type="caution">
    <text evidence="7">The sequence shown here is derived from an EMBL/GenBank/DDBJ whole genome shotgun (WGS) entry which is preliminary data.</text>
</comment>
<keyword evidence="4 5" id="KW-0472">Membrane</keyword>
<evidence type="ECO:0000256" key="3">
    <source>
        <dbReference type="ARBA" id="ARBA00022989"/>
    </source>
</evidence>
<sequence length="328" mass="33912">MPTDALALAPVVLAVVLVVSAVGKLRAPTASAEAFRDLRVPSVLSGSLVVQALPWVELLLAVALVVSGGSLGVVVAAATLLLFTSYLVLVVRALGFDEDVECACFGEFAPGRITRRTVVRNAWLVVVAVGALVGAAGGSSVVARIADGRLPWWWLGGAVAAAVTTWLVAGATSASGVEAARVPTVDEEGDYVRQRTPALPVTLGDGSTSTLRALSAERPQLLLYVSETCGSCLPVIEAAPVWREQLPQLDVRLVLRFGPESSTLGSTQEPLSVHDTEGLVYETFDLRTPSALLLGADGLLAGGPITGSTAVPEFVDDIRAELEAALGA</sequence>
<feature type="transmembrane region" description="Helical" evidence="5">
    <location>
        <begin position="152"/>
        <end position="171"/>
    </location>
</feature>
<accession>A0ABP5ZBR2</accession>
<dbReference type="Pfam" id="PF07291">
    <property type="entry name" value="MauE"/>
    <property type="match status" value="1"/>
</dbReference>
<dbReference type="EMBL" id="BAAARE010000016">
    <property type="protein sequence ID" value="GAA2493383.1"/>
    <property type="molecule type" value="Genomic_DNA"/>
</dbReference>
<dbReference type="RefSeq" id="WP_344256236.1">
    <property type="nucleotide sequence ID" value="NZ_BAAARE010000016.1"/>
</dbReference>
<evidence type="ECO:0000259" key="6">
    <source>
        <dbReference type="Pfam" id="PF07291"/>
    </source>
</evidence>
<feature type="transmembrane region" description="Helical" evidence="5">
    <location>
        <begin position="122"/>
        <end position="146"/>
    </location>
</feature>
<dbReference type="InterPro" id="IPR009908">
    <property type="entry name" value="Methylamine_util_MauE"/>
</dbReference>
<evidence type="ECO:0000256" key="5">
    <source>
        <dbReference type="SAM" id="Phobius"/>
    </source>
</evidence>
<gene>
    <name evidence="7" type="ORF">GCM10009858_34220</name>
</gene>
<proteinExistence type="predicted"/>
<evidence type="ECO:0000256" key="4">
    <source>
        <dbReference type="ARBA" id="ARBA00023136"/>
    </source>
</evidence>
<name>A0ABP5ZBR2_9MICO</name>
<keyword evidence="2 5" id="KW-0812">Transmembrane</keyword>
<evidence type="ECO:0000256" key="2">
    <source>
        <dbReference type="ARBA" id="ARBA00022692"/>
    </source>
</evidence>
<evidence type="ECO:0000313" key="8">
    <source>
        <dbReference type="Proteomes" id="UP001500730"/>
    </source>
</evidence>
<evidence type="ECO:0000256" key="1">
    <source>
        <dbReference type="ARBA" id="ARBA00004141"/>
    </source>
</evidence>
<feature type="transmembrane region" description="Helical" evidence="5">
    <location>
        <begin position="58"/>
        <end position="83"/>
    </location>
</feature>
<comment type="subcellular location">
    <subcellularLocation>
        <location evidence="1">Membrane</location>
        <topology evidence="1">Multi-pass membrane protein</topology>
    </subcellularLocation>
</comment>
<dbReference type="Proteomes" id="UP001500730">
    <property type="component" value="Unassembled WGS sequence"/>
</dbReference>
<keyword evidence="3 5" id="KW-1133">Transmembrane helix</keyword>
<reference evidence="8" key="1">
    <citation type="journal article" date="2019" name="Int. J. Syst. Evol. Microbiol.">
        <title>The Global Catalogue of Microorganisms (GCM) 10K type strain sequencing project: providing services to taxonomists for standard genome sequencing and annotation.</title>
        <authorList>
            <consortium name="The Broad Institute Genomics Platform"/>
            <consortium name="The Broad Institute Genome Sequencing Center for Infectious Disease"/>
            <person name="Wu L."/>
            <person name="Ma J."/>
        </authorList>
    </citation>
    <scope>NUCLEOTIDE SEQUENCE [LARGE SCALE GENOMIC DNA]</scope>
    <source>
        <strain evidence="8">JCM 16259</strain>
    </source>
</reference>